<organism evidence="13 14">
    <name type="scientific">Xyrichtys novacula</name>
    <name type="common">Pearly razorfish</name>
    <name type="synonym">Hemipteronotus novacula</name>
    <dbReference type="NCBI Taxonomy" id="13765"/>
    <lineage>
        <taxon>Eukaryota</taxon>
        <taxon>Metazoa</taxon>
        <taxon>Chordata</taxon>
        <taxon>Craniata</taxon>
        <taxon>Vertebrata</taxon>
        <taxon>Euteleostomi</taxon>
        <taxon>Actinopterygii</taxon>
        <taxon>Neopterygii</taxon>
        <taxon>Teleostei</taxon>
        <taxon>Neoteleostei</taxon>
        <taxon>Acanthomorphata</taxon>
        <taxon>Eupercaria</taxon>
        <taxon>Labriformes</taxon>
        <taxon>Labridae</taxon>
        <taxon>Xyrichtys</taxon>
    </lineage>
</organism>
<keyword evidence="5 11" id="KW-0812">Transmembrane</keyword>
<evidence type="ECO:0000256" key="2">
    <source>
        <dbReference type="ARBA" id="ARBA00004245"/>
    </source>
</evidence>
<evidence type="ECO:0000256" key="6">
    <source>
        <dbReference type="ARBA" id="ARBA00022989"/>
    </source>
</evidence>
<feature type="domain" description="Peptidase S72" evidence="12">
    <location>
        <begin position="1119"/>
        <end position="1229"/>
    </location>
</feature>
<dbReference type="InterPro" id="IPR015919">
    <property type="entry name" value="Cadherin-like_sf"/>
</dbReference>
<dbReference type="InterPro" id="IPR008465">
    <property type="entry name" value="DAG1_C"/>
</dbReference>
<feature type="region of interest" description="Disordered" evidence="10">
    <location>
        <begin position="993"/>
        <end position="1013"/>
    </location>
</feature>
<feature type="region of interest" description="Disordered" evidence="10">
    <location>
        <begin position="1359"/>
        <end position="1391"/>
    </location>
</feature>
<dbReference type="GO" id="GO:0043236">
    <property type="term" value="F:laminin binding"/>
    <property type="evidence" value="ECO:0007669"/>
    <property type="project" value="TreeGrafter"/>
</dbReference>
<evidence type="ECO:0000259" key="12">
    <source>
        <dbReference type="PROSITE" id="PS51699"/>
    </source>
</evidence>
<dbReference type="InterPro" id="IPR013783">
    <property type="entry name" value="Ig-like_fold"/>
</dbReference>
<feature type="compositionally biased region" description="Basic and acidic residues" evidence="10">
    <location>
        <begin position="1370"/>
        <end position="1380"/>
    </location>
</feature>
<evidence type="ECO:0000256" key="4">
    <source>
        <dbReference type="ARBA" id="ARBA00022490"/>
    </source>
</evidence>
<feature type="compositionally biased region" description="Low complexity" evidence="10">
    <location>
        <begin position="996"/>
        <end position="1011"/>
    </location>
</feature>
<accession>A0AAV1F1S2</accession>
<evidence type="ECO:0000256" key="10">
    <source>
        <dbReference type="SAM" id="MobiDB-lite"/>
    </source>
</evidence>
<evidence type="ECO:0000256" key="9">
    <source>
        <dbReference type="ARBA" id="ARBA00023212"/>
    </source>
</evidence>
<keyword evidence="3" id="KW-1003">Cell membrane</keyword>
<dbReference type="PANTHER" id="PTHR21559:SF24">
    <property type="entry name" value="DYSTROGLYCAN 1"/>
    <property type="match status" value="1"/>
</dbReference>
<keyword evidence="7 11" id="KW-0472">Membrane</keyword>
<comment type="subcellular location">
    <subcellularLocation>
        <location evidence="1">Cell membrane</location>
        <topology evidence="1">Single-pass membrane protein</topology>
    </subcellularLocation>
    <subcellularLocation>
        <location evidence="2">Cytoplasm</location>
        <location evidence="2">Cytoskeleton</location>
    </subcellularLocation>
</comment>
<feature type="transmembrane region" description="Helical" evidence="11">
    <location>
        <begin position="1278"/>
        <end position="1303"/>
    </location>
</feature>
<gene>
    <name evidence="13" type="ORF">XNOV1_A004984</name>
</gene>
<dbReference type="Gene3D" id="3.30.70.1040">
    <property type="entry name" value="Dystroglycan, domain 2"/>
    <property type="match status" value="1"/>
</dbReference>
<evidence type="ECO:0000256" key="11">
    <source>
        <dbReference type="SAM" id="Phobius"/>
    </source>
</evidence>
<evidence type="ECO:0000256" key="8">
    <source>
        <dbReference type="ARBA" id="ARBA00023180"/>
    </source>
</evidence>
<proteinExistence type="predicted"/>
<dbReference type="GO" id="GO:0042383">
    <property type="term" value="C:sarcolemma"/>
    <property type="evidence" value="ECO:0007669"/>
    <property type="project" value="TreeGrafter"/>
</dbReference>
<dbReference type="PANTHER" id="PTHR21559">
    <property type="entry name" value="DYSTROGLYCAN-RELATED"/>
    <property type="match status" value="1"/>
</dbReference>
<feature type="region of interest" description="Disordered" evidence="10">
    <location>
        <begin position="531"/>
        <end position="553"/>
    </location>
</feature>
<evidence type="ECO:0000256" key="7">
    <source>
        <dbReference type="ARBA" id="ARBA00023136"/>
    </source>
</evidence>
<keyword evidence="4" id="KW-0963">Cytoplasm</keyword>
<dbReference type="Pfam" id="PF05454">
    <property type="entry name" value="DAG1"/>
    <property type="match status" value="1"/>
</dbReference>
<dbReference type="GO" id="GO:0016011">
    <property type="term" value="C:dystroglycan complex"/>
    <property type="evidence" value="ECO:0007669"/>
    <property type="project" value="TreeGrafter"/>
</dbReference>
<dbReference type="InterPro" id="IPR027468">
    <property type="entry name" value="Alpha-dystroglycan_domain_2"/>
</dbReference>
<keyword evidence="9" id="KW-0206">Cytoskeleton</keyword>
<dbReference type="GO" id="GO:0021675">
    <property type="term" value="P:nerve development"/>
    <property type="evidence" value="ECO:0007669"/>
    <property type="project" value="TreeGrafter"/>
</dbReference>
<keyword evidence="6 11" id="KW-1133">Transmembrane helix</keyword>
<reference evidence="13" key="1">
    <citation type="submission" date="2023-08" db="EMBL/GenBank/DDBJ databases">
        <authorList>
            <person name="Alioto T."/>
            <person name="Alioto T."/>
            <person name="Gomez Garrido J."/>
        </authorList>
    </citation>
    <scope>NUCLEOTIDE SEQUENCE</scope>
</reference>
<evidence type="ECO:0000313" key="13">
    <source>
        <dbReference type="EMBL" id="CAJ1054920.1"/>
    </source>
</evidence>
<evidence type="ECO:0000256" key="1">
    <source>
        <dbReference type="ARBA" id="ARBA00004162"/>
    </source>
</evidence>
<dbReference type="EMBL" id="OY660867">
    <property type="protein sequence ID" value="CAJ1054920.1"/>
    <property type="molecule type" value="Genomic_DNA"/>
</dbReference>
<keyword evidence="8" id="KW-0325">Glycoprotein</keyword>
<dbReference type="SUPFAM" id="SSF49313">
    <property type="entry name" value="Cadherin-like"/>
    <property type="match status" value="2"/>
</dbReference>
<evidence type="ECO:0000256" key="3">
    <source>
        <dbReference type="ARBA" id="ARBA00022475"/>
    </source>
</evidence>
<sequence length="1391" mass="153547">MGHLPDKLKLTLLLQTPDFYLTLFVLLINVRHNQSSVLHCPLSNHAGRFPNVTSEAGLPFDFKLPISAMSGQTELYQVSQTDGESTLPHWMSFRPQTNSLVGLAFAEEFGIYHLKVSGIGKVCLAHFHVHILERKWTSPERSEQKHTSSCFEGETTLWTSLLLDLNPVTLDASQRITLSSSVTNYLSLPKGFVYLFSRQKQEKRQRYGQGVVTEDTLNTLGDVAELVWLVSCGKKQLSDSAERPENTVKQLERFLEVPVLGLRVFHSPGGTQHKIKRDLKGLRFTPSPVVIVPTPQVDMTGPTSTIDFAANTANSASKGLSQPLDKLADICFHSPNHNIKFLSTTLYLPFDVKIGCGHSNWFQKSKRDVKQVATSQNSQVEATASSEKAAVVSLHFSTIIYEHHYTTGLLSSPCFAAHTSTVRTCTAADSPLSLSQSSPMYSIHPTQLLTTVSYSAPLLPTRLTPQPLPKETPRWTGLYTAGHSDSERQPWVSSLETVSNFSTAQQTPHNLPSASYQPPAESDIAAQELNSSLTTEQSLPPSNRIPSTQLFPDASPTSRLMTGHLSKTHSHSGTIKHLSPIVWQDVMSQLLVTTQDVSSTTWTGQLTLSERTELETSLSPPIVEPSMTVFTPVPPEFDCHRERLETINALSPDILFMSRKPTLHMSSPVTRTLQMFSIPSSLFKDQPSGEQQSFQSAHQSIHLLPSLQPTLRTLLVTESQETKMFSQRFTVTGKSTKACLETEVLTGAAQSLSGTFPVPATTSDSSGLVLMDHFDPTAPSAVQESYTSSLYHQTQSLDPSFPCRGQSLSNNNLGRKGSCFKTTMDYSQYERTAFPSKFFILDSNEQFFSTQTSRKYLSLNPDSLISDAVSREQTESDQFTLLLLVSTPNLYASTTAGTYHTLTPLQIETSREDSGLSLVPYSSFKPKTSAPSEDCIRKQNSMSICEPFTSDSSGPTAEGRPTQQIPGTFLSPFYGALTTLLASSAAAGFSENNKQSSVGATSPSASISSPTNLPPEVMQPVPVLKATIGFPFHFKIPPMTFLDPEDGDAHALFLEVKLIDGPPFSIGTWFSLDSLELHGVPLEVDLQFAPQDALLIAQDKEGLRTWLHLTIDLQRSPVEPCHIFTVTAQRSLHWILGQRHRVELLLGKLSQFFNSSSEQQFVIVSLKPGSIVISFFEHSMCEAGQCNLDQIQSMWMAMGSSDGSVNPVFREAMLPEFPITKIEPVSYKQDCFSTTSTPIFNASTPAFKTTLKPSVDTNTSLNSSSNTCNSKQINHYQWMAAMFTAVLVVCVLILITILVAMVLHFRRLHGRSRSGAIWPAGRVDEYQDDLSAIGPRRPPIFQTELPPPPLRLWMNFPQGDEQKLPPTFEQGRKSLDKELQPHPPSYDLSSI</sequence>
<dbReference type="PROSITE" id="PS51699">
    <property type="entry name" value="SEA_DG"/>
    <property type="match status" value="1"/>
</dbReference>
<name>A0AAV1F1S2_XYRNO</name>
<dbReference type="GO" id="GO:0007411">
    <property type="term" value="P:axon guidance"/>
    <property type="evidence" value="ECO:0007669"/>
    <property type="project" value="TreeGrafter"/>
</dbReference>
<dbReference type="GO" id="GO:0005856">
    <property type="term" value="C:cytoskeleton"/>
    <property type="evidence" value="ECO:0007669"/>
    <property type="project" value="UniProtKB-SubCell"/>
</dbReference>
<dbReference type="Gene3D" id="2.60.40.10">
    <property type="entry name" value="Immunoglobulins"/>
    <property type="match status" value="1"/>
</dbReference>
<protein>
    <submittedName>
        <fullName evidence="13">Uncharacterized protein LOC122870992 isoform X1</fullName>
    </submittedName>
</protein>
<evidence type="ECO:0000256" key="5">
    <source>
        <dbReference type="ARBA" id="ARBA00022692"/>
    </source>
</evidence>
<dbReference type="GO" id="GO:0016203">
    <property type="term" value="P:muscle attachment"/>
    <property type="evidence" value="ECO:0007669"/>
    <property type="project" value="TreeGrafter"/>
</dbReference>
<dbReference type="InterPro" id="IPR030398">
    <property type="entry name" value="SEA_DG_dom"/>
</dbReference>
<evidence type="ECO:0000313" key="14">
    <source>
        <dbReference type="Proteomes" id="UP001178508"/>
    </source>
</evidence>
<dbReference type="GO" id="GO:0002009">
    <property type="term" value="P:morphogenesis of an epithelium"/>
    <property type="evidence" value="ECO:0007669"/>
    <property type="project" value="TreeGrafter"/>
</dbReference>
<dbReference type="Proteomes" id="UP001178508">
    <property type="component" value="Chromosome 4"/>
</dbReference>
<dbReference type="GO" id="GO:0005509">
    <property type="term" value="F:calcium ion binding"/>
    <property type="evidence" value="ECO:0007669"/>
    <property type="project" value="InterPro"/>
</dbReference>
<keyword evidence="14" id="KW-1185">Reference proteome</keyword>